<accession>A0AAV7R0D9</accession>
<sequence>MSNTCADSVHGVPDTPRRAGLPIGSPQCSQEGGAIIRTAGIMPGCPFQRRRTEEPTSKRTTETGEEHDWSHSGRFPALLGRRRFGGSDTLAIPTP</sequence>
<organism evidence="2 3">
    <name type="scientific">Pleurodeles waltl</name>
    <name type="common">Iberian ribbed newt</name>
    <dbReference type="NCBI Taxonomy" id="8319"/>
    <lineage>
        <taxon>Eukaryota</taxon>
        <taxon>Metazoa</taxon>
        <taxon>Chordata</taxon>
        <taxon>Craniata</taxon>
        <taxon>Vertebrata</taxon>
        <taxon>Euteleostomi</taxon>
        <taxon>Amphibia</taxon>
        <taxon>Batrachia</taxon>
        <taxon>Caudata</taxon>
        <taxon>Salamandroidea</taxon>
        <taxon>Salamandridae</taxon>
        <taxon>Pleurodelinae</taxon>
        <taxon>Pleurodeles</taxon>
    </lineage>
</organism>
<evidence type="ECO:0000313" key="2">
    <source>
        <dbReference type="EMBL" id="KAJ1144724.1"/>
    </source>
</evidence>
<proteinExistence type="predicted"/>
<evidence type="ECO:0000313" key="3">
    <source>
        <dbReference type="Proteomes" id="UP001066276"/>
    </source>
</evidence>
<keyword evidence="3" id="KW-1185">Reference proteome</keyword>
<feature type="region of interest" description="Disordered" evidence="1">
    <location>
        <begin position="45"/>
        <end position="95"/>
    </location>
</feature>
<reference evidence="2" key="1">
    <citation type="journal article" date="2022" name="bioRxiv">
        <title>Sequencing and chromosome-scale assembly of the giantPleurodeles waltlgenome.</title>
        <authorList>
            <person name="Brown T."/>
            <person name="Elewa A."/>
            <person name="Iarovenko S."/>
            <person name="Subramanian E."/>
            <person name="Araus A.J."/>
            <person name="Petzold A."/>
            <person name="Susuki M."/>
            <person name="Suzuki K.-i.T."/>
            <person name="Hayashi T."/>
            <person name="Toyoda A."/>
            <person name="Oliveira C."/>
            <person name="Osipova E."/>
            <person name="Leigh N.D."/>
            <person name="Simon A."/>
            <person name="Yun M.H."/>
        </authorList>
    </citation>
    <scope>NUCLEOTIDE SEQUENCE</scope>
    <source>
        <strain evidence="2">20211129_DDA</strain>
        <tissue evidence="2">Liver</tissue>
    </source>
</reference>
<feature type="compositionally biased region" description="Basic and acidic residues" evidence="1">
    <location>
        <begin position="50"/>
        <end position="71"/>
    </location>
</feature>
<gene>
    <name evidence="2" type="ORF">NDU88_011021</name>
</gene>
<name>A0AAV7R0D9_PLEWA</name>
<dbReference type="EMBL" id="JANPWB010000010">
    <property type="protein sequence ID" value="KAJ1144724.1"/>
    <property type="molecule type" value="Genomic_DNA"/>
</dbReference>
<feature type="region of interest" description="Disordered" evidence="1">
    <location>
        <begin position="1"/>
        <end position="26"/>
    </location>
</feature>
<evidence type="ECO:0000256" key="1">
    <source>
        <dbReference type="SAM" id="MobiDB-lite"/>
    </source>
</evidence>
<protein>
    <submittedName>
        <fullName evidence="2">Uncharacterized protein</fullName>
    </submittedName>
</protein>
<dbReference type="AlphaFoldDB" id="A0AAV7R0D9"/>
<comment type="caution">
    <text evidence="2">The sequence shown here is derived from an EMBL/GenBank/DDBJ whole genome shotgun (WGS) entry which is preliminary data.</text>
</comment>
<dbReference type="Proteomes" id="UP001066276">
    <property type="component" value="Chromosome 6"/>
</dbReference>